<dbReference type="InterPro" id="IPR001650">
    <property type="entry name" value="Helicase_C-like"/>
</dbReference>
<dbReference type="OrthoDB" id="422663at2759"/>
<keyword evidence="3" id="KW-0698">rRNA processing</keyword>
<evidence type="ECO:0000313" key="17">
    <source>
        <dbReference type="JaponicusDB" id="SJAG_00583"/>
    </source>
</evidence>
<feature type="domain" description="Helicase ATP-binding" evidence="13">
    <location>
        <begin position="186"/>
        <end position="380"/>
    </location>
</feature>
<evidence type="ECO:0000259" key="15">
    <source>
        <dbReference type="PROSITE" id="PS51195"/>
    </source>
</evidence>
<dbReference type="GO" id="GO:0003723">
    <property type="term" value="F:RNA binding"/>
    <property type="evidence" value="ECO:0007669"/>
    <property type="project" value="UniProtKB-UniRule"/>
</dbReference>
<keyword evidence="2" id="KW-0690">Ribosome biogenesis</keyword>
<dbReference type="SUPFAM" id="SSF52540">
    <property type="entry name" value="P-loop containing nucleoside triphosphate hydrolases"/>
    <property type="match status" value="1"/>
</dbReference>
<sequence length="753" mass="83161">MDEPLLLNFNVSDSVSASSSVPKGGRWKDRLKAKKLIKHRQQKDVKKSGIEAKPKNTTSSKRLNETSFGTDNSSDNSAPAKRFKTSFSANAVKDGSRKRNNMHAGSTQSTGVISSLFTGDPSEKYDDAKKSDATASSSAALQAPTNAPLTTSTFAGVQLDEVLVNHLREKMNITAPTAVQKASLPVLLDKADHDVFVEAETGSGKTLSYLLPIVQRMLGLPEEMHKRTAGVFAVIIAPTRELCQQIYNVVTALVNNKKAFWIVPCNVIGGEKKKSEKARIRKGTNILIGTPGRLADHLENTEALDVSNVRWVVLDEGDRLMDMGFEETITKILTTLDTQSSFSAQKLSIPSRKVNILCSATMQGSLAQLKEKQFKDALYVKAAAEDNSTDEGESQLSAVGSNDKSMAPAQLVQQYMVVPPKLRLVSLAAMLKRYVRLNTRIVVFFSCADSVDFHFEVFKSAMNLDGDDDNEPDSDDGERRFVRRDADAPKVRVKEVEQHAAQAKRIHQNALVYRLHGSLSQPVRTATLNQFASMKSKQPKILLCTDVAARGLDLPSVDYVIQYDAPFSTDDYVHRVGRTARAGHQGTAELFLLASETDYVDLLKKTVHANIVEAPAGVSGNLQQAFRRAGERKQQWQDNATEWQLDVEKWVLKSERHHELAKKAFSSHVRAYATHLSGERSIFNMRSLHLGHIAKSFALREAPGKMGQGHRNAKDNGHKSKGKFQTGSKSTESIASRMNRKAMETYQNEHQVA</sequence>
<keyword evidence="4 11" id="KW-0547">Nucleotide-binding</keyword>
<evidence type="ECO:0000256" key="1">
    <source>
        <dbReference type="ARBA" id="ARBA00004604"/>
    </source>
</evidence>
<dbReference type="Pfam" id="PF13959">
    <property type="entry name" value="CTE_SPB4"/>
    <property type="match status" value="1"/>
</dbReference>
<dbReference type="InterPro" id="IPR014014">
    <property type="entry name" value="RNA_helicase_DEAD_Q_motif"/>
</dbReference>
<keyword evidence="9" id="KW-0539">Nucleus</keyword>
<dbReference type="GO" id="GO:0003724">
    <property type="term" value="F:RNA helicase activity"/>
    <property type="evidence" value="ECO:0007669"/>
    <property type="project" value="UniProtKB-EC"/>
</dbReference>
<organism evidence="16 18">
    <name type="scientific">Schizosaccharomyces japonicus (strain yFS275 / FY16936)</name>
    <name type="common">Fission yeast</name>
    <dbReference type="NCBI Taxonomy" id="402676"/>
    <lineage>
        <taxon>Eukaryota</taxon>
        <taxon>Fungi</taxon>
        <taxon>Dikarya</taxon>
        <taxon>Ascomycota</taxon>
        <taxon>Taphrinomycotina</taxon>
        <taxon>Schizosaccharomycetes</taxon>
        <taxon>Schizosaccharomycetales</taxon>
        <taxon>Schizosaccharomycetaceae</taxon>
        <taxon>Schizosaccharomyces</taxon>
    </lineage>
</organism>
<dbReference type="Pfam" id="PF00270">
    <property type="entry name" value="DEAD"/>
    <property type="match status" value="1"/>
</dbReference>
<feature type="compositionally biased region" description="Basic and acidic residues" evidence="12">
    <location>
        <begin position="42"/>
        <end position="54"/>
    </location>
</feature>
<feature type="compositionally biased region" description="Acidic residues" evidence="12">
    <location>
        <begin position="465"/>
        <end position="476"/>
    </location>
</feature>
<comment type="domain">
    <text evidence="11">The Q motif is unique to and characteristic of the DEAD box family of RNA helicases and controls ATP binding and hydrolysis.</text>
</comment>
<evidence type="ECO:0000259" key="13">
    <source>
        <dbReference type="PROSITE" id="PS51192"/>
    </source>
</evidence>
<dbReference type="JaponicusDB" id="SJAG_00583">
    <property type="gene designation" value="dbp7"/>
</dbReference>
<comment type="similarity">
    <text evidence="11">Belongs to the DEAD box helicase family.</text>
</comment>
<evidence type="ECO:0000313" key="16">
    <source>
        <dbReference type="EMBL" id="EEB05567.1"/>
    </source>
</evidence>
<dbReference type="SMART" id="SM01178">
    <property type="entry name" value="DUF4217"/>
    <property type="match status" value="1"/>
</dbReference>
<evidence type="ECO:0000256" key="2">
    <source>
        <dbReference type="ARBA" id="ARBA00022517"/>
    </source>
</evidence>
<feature type="compositionally biased region" description="Polar residues" evidence="12">
    <location>
        <begin position="55"/>
        <end position="77"/>
    </location>
</feature>
<keyword evidence="5 11" id="KW-0378">Hydrolase</keyword>
<feature type="region of interest" description="Disordered" evidence="12">
    <location>
        <begin position="703"/>
        <end position="734"/>
    </location>
</feature>
<feature type="compositionally biased region" description="Low complexity" evidence="12">
    <location>
        <begin position="11"/>
        <end position="21"/>
    </location>
</feature>
<evidence type="ECO:0000256" key="10">
    <source>
        <dbReference type="PROSITE-ProRule" id="PRU00552"/>
    </source>
</evidence>
<evidence type="ECO:0000256" key="12">
    <source>
        <dbReference type="SAM" id="MobiDB-lite"/>
    </source>
</evidence>
<dbReference type="AlphaFoldDB" id="B6JW16"/>
<dbReference type="InterPro" id="IPR011545">
    <property type="entry name" value="DEAD/DEAH_box_helicase_dom"/>
</dbReference>
<dbReference type="Pfam" id="PF00271">
    <property type="entry name" value="Helicase_C"/>
    <property type="match status" value="1"/>
</dbReference>
<dbReference type="SMART" id="SM00490">
    <property type="entry name" value="HELICc"/>
    <property type="match status" value="1"/>
</dbReference>
<dbReference type="RefSeq" id="XP_002171860.1">
    <property type="nucleotide sequence ID" value="XM_002171824.2"/>
</dbReference>
<name>B6JW16_SCHJY</name>
<feature type="region of interest" description="Disordered" evidence="12">
    <location>
        <begin position="464"/>
        <end position="484"/>
    </location>
</feature>
<evidence type="ECO:0000256" key="7">
    <source>
        <dbReference type="ARBA" id="ARBA00022840"/>
    </source>
</evidence>
<evidence type="ECO:0000256" key="9">
    <source>
        <dbReference type="ARBA" id="ARBA00023242"/>
    </source>
</evidence>
<dbReference type="PROSITE" id="PS51195">
    <property type="entry name" value="Q_MOTIF"/>
    <property type="match status" value="1"/>
</dbReference>
<dbReference type="eggNOG" id="KOG0348">
    <property type="taxonomic scope" value="Eukaryota"/>
</dbReference>
<keyword evidence="7 11" id="KW-0067">ATP-binding</keyword>
<accession>B6JW16</accession>
<feature type="short sequence motif" description="Q motif" evidence="10">
    <location>
        <begin position="152"/>
        <end position="181"/>
    </location>
</feature>
<dbReference type="GO" id="GO:0016787">
    <property type="term" value="F:hydrolase activity"/>
    <property type="evidence" value="ECO:0007669"/>
    <property type="project" value="UniProtKB-KW"/>
</dbReference>
<dbReference type="PROSITE" id="PS51194">
    <property type="entry name" value="HELICASE_CTER"/>
    <property type="match status" value="1"/>
</dbReference>
<keyword evidence="18" id="KW-1185">Reference proteome</keyword>
<dbReference type="GO" id="GO:0005524">
    <property type="term" value="F:ATP binding"/>
    <property type="evidence" value="ECO:0007669"/>
    <property type="project" value="UniProtKB-UniRule"/>
</dbReference>
<feature type="compositionally biased region" description="Polar residues" evidence="12">
    <location>
        <begin position="723"/>
        <end position="734"/>
    </location>
</feature>
<evidence type="ECO:0000256" key="5">
    <source>
        <dbReference type="ARBA" id="ARBA00022801"/>
    </source>
</evidence>
<dbReference type="VEuPathDB" id="FungiDB:SJAG_00583"/>
<evidence type="ECO:0000256" key="8">
    <source>
        <dbReference type="ARBA" id="ARBA00022884"/>
    </source>
</evidence>
<evidence type="ECO:0000256" key="4">
    <source>
        <dbReference type="ARBA" id="ARBA00022741"/>
    </source>
</evidence>
<dbReference type="InterPro" id="IPR025313">
    <property type="entry name" value="SPB4-like_CTE"/>
</dbReference>
<comment type="function">
    <text evidence="11">RNA helicase.</text>
</comment>
<dbReference type="CDD" id="cd18787">
    <property type="entry name" value="SF2_C_DEAD"/>
    <property type="match status" value="1"/>
</dbReference>
<evidence type="ECO:0000256" key="3">
    <source>
        <dbReference type="ARBA" id="ARBA00022552"/>
    </source>
</evidence>
<dbReference type="EMBL" id="KE651166">
    <property type="protein sequence ID" value="EEB05567.1"/>
    <property type="molecule type" value="Genomic_DNA"/>
</dbReference>
<dbReference type="OMA" id="AVHIKAD"/>
<dbReference type="InterPro" id="IPR027417">
    <property type="entry name" value="P-loop_NTPase"/>
</dbReference>
<dbReference type="GeneID" id="7051279"/>
<dbReference type="SMART" id="SM00487">
    <property type="entry name" value="DEXDc"/>
    <property type="match status" value="1"/>
</dbReference>
<reference evidence="16 18" key="1">
    <citation type="journal article" date="2011" name="Science">
        <title>Comparative functional genomics of the fission yeasts.</title>
        <authorList>
            <person name="Rhind N."/>
            <person name="Chen Z."/>
            <person name="Yassour M."/>
            <person name="Thompson D.A."/>
            <person name="Haas B.J."/>
            <person name="Habib N."/>
            <person name="Wapinski I."/>
            <person name="Roy S."/>
            <person name="Lin M.F."/>
            <person name="Heiman D.I."/>
            <person name="Young S.K."/>
            <person name="Furuya K."/>
            <person name="Guo Y."/>
            <person name="Pidoux A."/>
            <person name="Chen H.M."/>
            <person name="Robbertse B."/>
            <person name="Goldberg J.M."/>
            <person name="Aoki K."/>
            <person name="Bayne E.H."/>
            <person name="Berlin A.M."/>
            <person name="Desjardins C.A."/>
            <person name="Dobbs E."/>
            <person name="Dukaj L."/>
            <person name="Fan L."/>
            <person name="FitzGerald M.G."/>
            <person name="French C."/>
            <person name="Gujja S."/>
            <person name="Hansen K."/>
            <person name="Keifenheim D."/>
            <person name="Levin J.Z."/>
            <person name="Mosher R.A."/>
            <person name="Mueller C.A."/>
            <person name="Pfiffner J."/>
            <person name="Priest M."/>
            <person name="Russ C."/>
            <person name="Smialowska A."/>
            <person name="Swoboda P."/>
            <person name="Sykes S.M."/>
            <person name="Vaughn M."/>
            <person name="Vengrova S."/>
            <person name="Yoder R."/>
            <person name="Zeng Q."/>
            <person name="Allshire R."/>
            <person name="Baulcombe D."/>
            <person name="Birren B.W."/>
            <person name="Brown W."/>
            <person name="Ekwall K."/>
            <person name="Kellis M."/>
            <person name="Leatherwood J."/>
            <person name="Levin H."/>
            <person name="Margalit H."/>
            <person name="Martienssen R."/>
            <person name="Nieduszynski C.A."/>
            <person name="Spatafora J.W."/>
            <person name="Friedman N."/>
            <person name="Dalgaard J.Z."/>
            <person name="Baumann P."/>
            <person name="Niki H."/>
            <person name="Regev A."/>
            <person name="Nusbaum C."/>
        </authorList>
    </citation>
    <scope>NUCLEOTIDE SEQUENCE [LARGE SCALE GENOMIC DNA]</scope>
    <source>
        <strain evidence="18">yFS275 / FY16936</strain>
    </source>
</reference>
<dbReference type="GO" id="GO:0005634">
    <property type="term" value="C:nucleus"/>
    <property type="evidence" value="ECO:0000318"/>
    <property type="project" value="GO_Central"/>
</dbReference>
<dbReference type="HOGENOM" id="CLU_003041_26_2_1"/>
<feature type="compositionally biased region" description="Polar residues" evidence="12">
    <location>
        <begin position="103"/>
        <end position="117"/>
    </location>
</feature>
<evidence type="ECO:0000256" key="11">
    <source>
        <dbReference type="RuleBase" id="RU365068"/>
    </source>
</evidence>
<protein>
    <recommendedName>
        <fullName evidence="11">ATP-dependent RNA helicase</fullName>
        <ecNumber evidence="11">3.6.4.13</ecNumber>
    </recommendedName>
</protein>
<comment type="subcellular location">
    <subcellularLocation>
        <location evidence="1">Nucleus</location>
        <location evidence="1">Nucleolus</location>
    </subcellularLocation>
</comment>
<dbReference type="PANTHER" id="PTHR24031">
    <property type="entry name" value="RNA HELICASE"/>
    <property type="match status" value="1"/>
</dbReference>
<keyword evidence="8 11" id="KW-0694">RNA-binding</keyword>
<feature type="compositionally biased region" description="Basic residues" evidence="12">
    <location>
        <begin position="29"/>
        <end position="41"/>
    </location>
</feature>
<dbReference type="GO" id="GO:0042254">
    <property type="term" value="P:ribosome biogenesis"/>
    <property type="evidence" value="ECO:0000318"/>
    <property type="project" value="GO_Central"/>
</dbReference>
<dbReference type="InterPro" id="IPR014001">
    <property type="entry name" value="Helicase_ATP-bd"/>
</dbReference>
<feature type="domain" description="Helicase C-terminal" evidence="14">
    <location>
        <begin position="429"/>
        <end position="623"/>
    </location>
</feature>
<dbReference type="PROSITE" id="PS51192">
    <property type="entry name" value="HELICASE_ATP_BIND_1"/>
    <property type="match status" value="1"/>
</dbReference>
<dbReference type="GO" id="GO:0005730">
    <property type="term" value="C:nucleolus"/>
    <property type="evidence" value="ECO:0007669"/>
    <property type="project" value="UniProtKB-SubCell"/>
</dbReference>
<evidence type="ECO:0000259" key="14">
    <source>
        <dbReference type="PROSITE" id="PS51194"/>
    </source>
</evidence>
<dbReference type="STRING" id="402676.B6JW16"/>
<dbReference type="CDD" id="cd17949">
    <property type="entry name" value="DEADc_DDX31"/>
    <property type="match status" value="1"/>
</dbReference>
<dbReference type="Gene3D" id="3.40.50.300">
    <property type="entry name" value="P-loop containing nucleotide triphosphate hydrolases"/>
    <property type="match status" value="2"/>
</dbReference>
<evidence type="ECO:0000313" key="18">
    <source>
        <dbReference type="Proteomes" id="UP000001744"/>
    </source>
</evidence>
<feature type="domain" description="DEAD-box RNA helicase Q" evidence="15">
    <location>
        <begin position="152"/>
        <end position="181"/>
    </location>
</feature>
<gene>
    <name evidence="17" type="primary">dbp7</name>
    <name evidence="16" type="ORF">SJAG_00583</name>
</gene>
<feature type="region of interest" description="Disordered" evidence="12">
    <location>
        <begin position="1"/>
        <end position="118"/>
    </location>
</feature>
<evidence type="ECO:0000256" key="6">
    <source>
        <dbReference type="ARBA" id="ARBA00022806"/>
    </source>
</evidence>
<keyword evidence="6 11" id="KW-0347">Helicase</keyword>
<dbReference type="Proteomes" id="UP000001744">
    <property type="component" value="Unassembled WGS sequence"/>
</dbReference>
<dbReference type="EC" id="3.6.4.13" evidence="11"/>
<proteinExistence type="inferred from homology"/>
<comment type="catalytic activity">
    <reaction evidence="11">
        <text>ATP + H2O = ADP + phosphate + H(+)</text>
        <dbReference type="Rhea" id="RHEA:13065"/>
        <dbReference type="ChEBI" id="CHEBI:15377"/>
        <dbReference type="ChEBI" id="CHEBI:15378"/>
        <dbReference type="ChEBI" id="CHEBI:30616"/>
        <dbReference type="ChEBI" id="CHEBI:43474"/>
        <dbReference type="ChEBI" id="CHEBI:456216"/>
        <dbReference type="EC" id="3.6.4.13"/>
    </reaction>
</comment>
<dbReference type="GO" id="GO:0006364">
    <property type="term" value="P:rRNA processing"/>
    <property type="evidence" value="ECO:0007669"/>
    <property type="project" value="UniProtKB-KW"/>
</dbReference>